<reference evidence="2 3" key="1">
    <citation type="submission" date="2020-02" db="EMBL/GenBank/DDBJ databases">
        <title>Complete genome sequence of Pseudomonas multiresinivorans ORNL1.</title>
        <authorList>
            <person name="Podar M."/>
        </authorList>
    </citation>
    <scope>NUCLEOTIDE SEQUENCE [LARGE SCALE GENOMIC DNA]</scope>
    <source>
        <strain evidence="3">populi</strain>
    </source>
</reference>
<accession>A0A7Z3BN82</accession>
<name>A0A7Z3BN82_9PSED</name>
<feature type="domain" description="MvaT DNA-binding" evidence="1">
    <location>
        <begin position="82"/>
        <end position="118"/>
    </location>
</feature>
<dbReference type="AlphaFoldDB" id="A0A7Z3BN82"/>
<dbReference type="KEGG" id="pmui:G4G71_19735"/>
<sequence>MSKIAEFRAAEKALADQIAYLESLKHDGALKKELEFEEKLTKLMKDYDKSLNDVVAILDPSAASNGRRGARAAAPRKTRALKVYKNAETGEVVETKGGNHKILKAWKEKYGADKVESWLQK</sequence>
<dbReference type="Pfam" id="PF22055">
    <property type="entry name" value="MvaT_DBD"/>
    <property type="match status" value="1"/>
</dbReference>
<dbReference type="CDD" id="cd16170">
    <property type="entry name" value="MvaT_DBD"/>
    <property type="match status" value="1"/>
</dbReference>
<dbReference type="Proteomes" id="UP000502549">
    <property type="component" value="Chromosome"/>
</dbReference>
<dbReference type="InterPro" id="IPR035616">
    <property type="entry name" value="MvaT_DBD"/>
</dbReference>
<protein>
    <submittedName>
        <fullName evidence="2">DNA binding protein</fullName>
    </submittedName>
</protein>
<organism evidence="2 3">
    <name type="scientific">Pseudomonas multiresinivorans</name>
    <dbReference type="NCBI Taxonomy" id="95301"/>
    <lineage>
        <taxon>Bacteria</taxon>
        <taxon>Pseudomonadati</taxon>
        <taxon>Pseudomonadota</taxon>
        <taxon>Gammaproteobacteria</taxon>
        <taxon>Pseudomonadales</taxon>
        <taxon>Pseudomonadaceae</taxon>
        <taxon>Pseudomonas</taxon>
    </lineage>
</organism>
<evidence type="ECO:0000313" key="2">
    <source>
        <dbReference type="EMBL" id="QJP10013.1"/>
    </source>
</evidence>
<dbReference type="NCBIfam" id="NF041859">
    <property type="entry name" value="silencer_MvaTU"/>
    <property type="match status" value="1"/>
</dbReference>
<dbReference type="EMBL" id="CP048833">
    <property type="protein sequence ID" value="QJP10013.1"/>
    <property type="molecule type" value="Genomic_DNA"/>
</dbReference>
<evidence type="ECO:0000259" key="1">
    <source>
        <dbReference type="Pfam" id="PF22055"/>
    </source>
</evidence>
<proteinExistence type="predicted"/>
<keyword evidence="3" id="KW-1185">Reference proteome</keyword>
<evidence type="ECO:0000313" key="3">
    <source>
        <dbReference type="Proteomes" id="UP000502549"/>
    </source>
</evidence>
<dbReference type="RefSeq" id="WP_169939658.1">
    <property type="nucleotide sequence ID" value="NZ_CP048833.1"/>
</dbReference>
<gene>
    <name evidence="2" type="ORF">G4G71_19735</name>
</gene>